<feature type="transmembrane region" description="Helical" evidence="6">
    <location>
        <begin position="139"/>
        <end position="157"/>
    </location>
</feature>
<protein>
    <recommendedName>
        <fullName evidence="9">Rod shape-determining protein RodA</fullName>
    </recommendedName>
</protein>
<sequence>MIVPVLLLLSLGITVIFTSTSNHSLAFQQTIFAVIGLIGYLGLRSLDLRALKVLVKPFYILVCILLIVVFVLGYETRGSVRWIPLGFFNLQPSEMAKLSLIMSLGVFWGDKKTTWRNIFLSFLIFLPFGILVFKQPDLGTTLTLGCIWLFMLAAANIGMVKSGILGILGILVLPVMWFLLKDYQRLRFLSFLYPNHDPLGVGYNVIQSTIAVGSGEFWGRGLGRGTQSRLQFLPEFRTDFIFAFIGEELGFIGTIIVLSLYSIIFYLLFATLIRVENRFGELIVMGVIGMLFFQVVVNIGMNIGIMPITGITLPFLSYGGSSIIISLLSLGLAASVNRWGLREKEIPVFGI</sequence>
<dbReference type="PANTHER" id="PTHR30474:SF1">
    <property type="entry name" value="PEPTIDOGLYCAN GLYCOSYLTRANSFERASE MRDB"/>
    <property type="match status" value="1"/>
</dbReference>
<evidence type="ECO:0000256" key="5">
    <source>
        <dbReference type="ARBA" id="ARBA00023136"/>
    </source>
</evidence>
<keyword evidence="2 6" id="KW-0812">Transmembrane</keyword>
<feature type="transmembrane region" description="Helical" evidence="6">
    <location>
        <begin position="164"/>
        <end position="180"/>
    </location>
</feature>
<dbReference type="GO" id="GO:0005886">
    <property type="term" value="C:plasma membrane"/>
    <property type="evidence" value="ECO:0007669"/>
    <property type="project" value="TreeGrafter"/>
</dbReference>
<feature type="transmembrane region" description="Helical" evidence="6">
    <location>
        <begin position="28"/>
        <end position="46"/>
    </location>
</feature>
<dbReference type="InterPro" id="IPR018365">
    <property type="entry name" value="Cell_cycle_FtsW-rel_CS"/>
</dbReference>
<name>A0A1F5KK04_9BACT</name>
<feature type="transmembrane region" description="Helical" evidence="6">
    <location>
        <begin position="315"/>
        <end position="336"/>
    </location>
</feature>
<evidence type="ECO:0000256" key="1">
    <source>
        <dbReference type="ARBA" id="ARBA00004141"/>
    </source>
</evidence>
<dbReference type="PROSITE" id="PS00428">
    <property type="entry name" value="FTSW_RODA_SPOVE"/>
    <property type="match status" value="1"/>
</dbReference>
<dbReference type="GO" id="GO:0051301">
    <property type="term" value="P:cell division"/>
    <property type="evidence" value="ECO:0007669"/>
    <property type="project" value="InterPro"/>
</dbReference>
<dbReference type="GO" id="GO:0008360">
    <property type="term" value="P:regulation of cell shape"/>
    <property type="evidence" value="ECO:0007669"/>
    <property type="project" value="UniProtKB-KW"/>
</dbReference>
<dbReference type="Proteomes" id="UP000177328">
    <property type="component" value="Unassembled WGS sequence"/>
</dbReference>
<dbReference type="PANTHER" id="PTHR30474">
    <property type="entry name" value="CELL CYCLE PROTEIN"/>
    <property type="match status" value="1"/>
</dbReference>
<accession>A0A1F5KK04</accession>
<evidence type="ECO:0000313" key="8">
    <source>
        <dbReference type="Proteomes" id="UP000177328"/>
    </source>
</evidence>
<comment type="caution">
    <text evidence="7">The sequence shown here is derived from an EMBL/GenBank/DDBJ whole genome shotgun (WGS) entry which is preliminary data.</text>
</comment>
<dbReference type="EMBL" id="MFDD01000002">
    <property type="protein sequence ID" value="OGE41266.1"/>
    <property type="molecule type" value="Genomic_DNA"/>
</dbReference>
<feature type="transmembrane region" description="Helical" evidence="6">
    <location>
        <begin position="249"/>
        <end position="270"/>
    </location>
</feature>
<evidence type="ECO:0000256" key="6">
    <source>
        <dbReference type="SAM" id="Phobius"/>
    </source>
</evidence>
<feature type="transmembrane region" description="Helical" evidence="6">
    <location>
        <begin position="86"/>
        <end position="108"/>
    </location>
</feature>
<feature type="transmembrane region" description="Helical" evidence="6">
    <location>
        <begin position="282"/>
        <end position="303"/>
    </location>
</feature>
<evidence type="ECO:0000313" key="7">
    <source>
        <dbReference type="EMBL" id="OGE41266.1"/>
    </source>
</evidence>
<organism evidence="7 8">
    <name type="scientific">Candidatus Daviesbacteria bacterium RIFCSPHIGHO2_02_FULL_43_12</name>
    <dbReference type="NCBI Taxonomy" id="1797776"/>
    <lineage>
        <taxon>Bacteria</taxon>
        <taxon>Candidatus Daviesiibacteriota</taxon>
    </lineage>
</organism>
<evidence type="ECO:0000256" key="3">
    <source>
        <dbReference type="ARBA" id="ARBA00022960"/>
    </source>
</evidence>
<dbReference type="AlphaFoldDB" id="A0A1F5KK04"/>
<evidence type="ECO:0008006" key="9">
    <source>
        <dbReference type="Google" id="ProtNLM"/>
    </source>
</evidence>
<keyword evidence="4 6" id="KW-1133">Transmembrane helix</keyword>
<evidence type="ECO:0000256" key="2">
    <source>
        <dbReference type="ARBA" id="ARBA00022692"/>
    </source>
</evidence>
<comment type="subcellular location">
    <subcellularLocation>
        <location evidence="1">Membrane</location>
        <topology evidence="1">Multi-pass membrane protein</topology>
    </subcellularLocation>
</comment>
<feature type="transmembrane region" description="Helical" evidence="6">
    <location>
        <begin position="115"/>
        <end position="133"/>
    </location>
</feature>
<dbReference type="InterPro" id="IPR001182">
    <property type="entry name" value="FtsW/RodA"/>
</dbReference>
<dbReference type="GO" id="GO:0032153">
    <property type="term" value="C:cell division site"/>
    <property type="evidence" value="ECO:0007669"/>
    <property type="project" value="TreeGrafter"/>
</dbReference>
<dbReference type="GO" id="GO:0015648">
    <property type="term" value="F:lipid-linked peptidoglycan transporter activity"/>
    <property type="evidence" value="ECO:0007669"/>
    <property type="project" value="TreeGrafter"/>
</dbReference>
<keyword evidence="3" id="KW-0133">Cell shape</keyword>
<proteinExistence type="predicted"/>
<keyword evidence="5 6" id="KW-0472">Membrane</keyword>
<evidence type="ECO:0000256" key="4">
    <source>
        <dbReference type="ARBA" id="ARBA00022989"/>
    </source>
</evidence>
<reference evidence="7 8" key="1">
    <citation type="journal article" date="2016" name="Nat. Commun.">
        <title>Thousands of microbial genomes shed light on interconnected biogeochemical processes in an aquifer system.</title>
        <authorList>
            <person name="Anantharaman K."/>
            <person name="Brown C.T."/>
            <person name="Hug L.A."/>
            <person name="Sharon I."/>
            <person name="Castelle C.J."/>
            <person name="Probst A.J."/>
            <person name="Thomas B.C."/>
            <person name="Singh A."/>
            <person name="Wilkins M.J."/>
            <person name="Karaoz U."/>
            <person name="Brodie E.L."/>
            <person name="Williams K.H."/>
            <person name="Hubbard S.S."/>
            <person name="Banfield J.F."/>
        </authorList>
    </citation>
    <scope>NUCLEOTIDE SEQUENCE [LARGE SCALE GENOMIC DNA]</scope>
</reference>
<dbReference type="Pfam" id="PF01098">
    <property type="entry name" value="FTSW_RODA_SPOVE"/>
    <property type="match status" value="1"/>
</dbReference>
<gene>
    <name evidence="7" type="ORF">A3D25_01950</name>
</gene>
<feature type="transmembrane region" description="Helical" evidence="6">
    <location>
        <begin position="58"/>
        <end position="74"/>
    </location>
</feature>